<dbReference type="GO" id="GO:0008270">
    <property type="term" value="F:zinc ion binding"/>
    <property type="evidence" value="ECO:0007669"/>
    <property type="project" value="UniProtKB-KW"/>
</dbReference>
<feature type="domain" description="CCHC-type" evidence="2">
    <location>
        <begin position="232"/>
        <end position="245"/>
    </location>
</feature>
<organism evidence="3 4">
    <name type="scientific">Fusarium flagelliforme</name>
    <dbReference type="NCBI Taxonomy" id="2675880"/>
    <lineage>
        <taxon>Eukaryota</taxon>
        <taxon>Fungi</taxon>
        <taxon>Dikarya</taxon>
        <taxon>Ascomycota</taxon>
        <taxon>Pezizomycotina</taxon>
        <taxon>Sordariomycetes</taxon>
        <taxon>Hypocreomycetidae</taxon>
        <taxon>Hypocreales</taxon>
        <taxon>Nectriaceae</taxon>
        <taxon>Fusarium</taxon>
        <taxon>Fusarium incarnatum-equiseti species complex</taxon>
    </lineage>
</organism>
<evidence type="ECO:0000313" key="3">
    <source>
        <dbReference type="EMBL" id="RFN50296.1"/>
    </source>
</evidence>
<protein>
    <submittedName>
        <fullName evidence="3">Gag-pol polyprotein</fullName>
    </submittedName>
</protein>
<keyword evidence="4" id="KW-1185">Reference proteome</keyword>
<name>A0A395MQU2_9HYPO</name>
<dbReference type="AlphaFoldDB" id="A0A395MQU2"/>
<dbReference type="EMBL" id="PXXK01000142">
    <property type="protein sequence ID" value="RFN50296.1"/>
    <property type="molecule type" value="Genomic_DNA"/>
</dbReference>
<keyword evidence="1" id="KW-0862">Zinc</keyword>
<evidence type="ECO:0000259" key="2">
    <source>
        <dbReference type="PROSITE" id="PS50158"/>
    </source>
</evidence>
<dbReference type="PROSITE" id="PS50158">
    <property type="entry name" value="ZF_CCHC"/>
    <property type="match status" value="1"/>
</dbReference>
<dbReference type="InterPro" id="IPR001878">
    <property type="entry name" value="Znf_CCHC"/>
</dbReference>
<dbReference type="Proteomes" id="UP000265631">
    <property type="component" value="Unassembled WGS sequence"/>
</dbReference>
<gene>
    <name evidence="3" type="ORF">FIE12Z_5476</name>
</gene>
<evidence type="ECO:0000256" key="1">
    <source>
        <dbReference type="PROSITE-ProRule" id="PRU00047"/>
    </source>
</evidence>
<proteinExistence type="predicted"/>
<reference evidence="3 4" key="1">
    <citation type="journal article" date="2018" name="PLoS Pathog.">
        <title>Evolution of structural diversity of trichothecenes, a family of toxins produced by plant pathogenic and entomopathogenic fungi.</title>
        <authorList>
            <person name="Proctor R.H."/>
            <person name="McCormick S.P."/>
            <person name="Kim H.S."/>
            <person name="Cardoza R.E."/>
            <person name="Stanley A.M."/>
            <person name="Lindo L."/>
            <person name="Kelly A."/>
            <person name="Brown D.W."/>
            <person name="Lee T."/>
            <person name="Vaughan M.M."/>
            <person name="Alexander N.J."/>
            <person name="Busman M."/>
            <person name="Gutierrez S."/>
        </authorList>
    </citation>
    <scope>NUCLEOTIDE SEQUENCE [LARGE SCALE GENOMIC DNA]</scope>
    <source>
        <strain evidence="3 4">NRRL 13405</strain>
    </source>
</reference>
<sequence length="260" mass="30909">MYEDFRKIKKLESPEDWKDWKMEIEIQCGIAGWDHLFDTHKTKPENTVHFPEGSDSEGEYFHKVEIWLQQQDLACSHIKRTLGYHARLLAKDKQTVSEMMDAIEKQYSYSYLHPSHKTTILMQLMNEFNDLSLMDCDNDVRKFTNKLFEIREDMLLLDESCSLMEPFWINKLLDNLGLDFKIFTTTFRSESNYFPEKDENGVITKKAITFMEAVQQALRVEGIVKLMRKNPCEHCGRKGHLVESCWELHPHKRPLKRRRN</sequence>
<dbReference type="GO" id="GO:0003676">
    <property type="term" value="F:nucleic acid binding"/>
    <property type="evidence" value="ECO:0007669"/>
    <property type="project" value="InterPro"/>
</dbReference>
<accession>A0A395MQU2</accession>
<evidence type="ECO:0000313" key="4">
    <source>
        <dbReference type="Proteomes" id="UP000265631"/>
    </source>
</evidence>
<keyword evidence="1" id="KW-0479">Metal-binding</keyword>
<keyword evidence="1" id="KW-0863">Zinc-finger</keyword>
<comment type="caution">
    <text evidence="3">The sequence shown here is derived from an EMBL/GenBank/DDBJ whole genome shotgun (WGS) entry which is preliminary data.</text>
</comment>